<keyword evidence="2" id="KW-1185">Reference proteome</keyword>
<accession>A0A8H6TEI5</accession>
<dbReference type="EMBL" id="JACAZF010000001">
    <property type="protein sequence ID" value="KAF7315799.1"/>
    <property type="molecule type" value="Genomic_DNA"/>
</dbReference>
<evidence type="ECO:0000313" key="1">
    <source>
        <dbReference type="EMBL" id="KAF7315799.1"/>
    </source>
</evidence>
<name>A0A8H6TEI5_9AGAR</name>
<protein>
    <recommendedName>
        <fullName evidence="3">BTB domain-containing protein</fullName>
    </recommendedName>
</protein>
<dbReference type="GeneID" id="59340428"/>
<dbReference type="RefSeq" id="XP_037225822.1">
    <property type="nucleotide sequence ID" value="XM_037357912.1"/>
</dbReference>
<evidence type="ECO:0000313" key="2">
    <source>
        <dbReference type="Proteomes" id="UP000636479"/>
    </source>
</evidence>
<dbReference type="OrthoDB" id="3266199at2759"/>
<dbReference type="Proteomes" id="UP000636479">
    <property type="component" value="Unassembled WGS sequence"/>
</dbReference>
<gene>
    <name evidence="1" type="ORF">MIND_00096000</name>
</gene>
<organism evidence="1 2">
    <name type="scientific">Mycena indigotica</name>
    <dbReference type="NCBI Taxonomy" id="2126181"/>
    <lineage>
        <taxon>Eukaryota</taxon>
        <taxon>Fungi</taxon>
        <taxon>Dikarya</taxon>
        <taxon>Basidiomycota</taxon>
        <taxon>Agaricomycotina</taxon>
        <taxon>Agaricomycetes</taxon>
        <taxon>Agaricomycetidae</taxon>
        <taxon>Agaricales</taxon>
        <taxon>Marasmiineae</taxon>
        <taxon>Mycenaceae</taxon>
        <taxon>Mycena</taxon>
    </lineage>
</organism>
<sequence>MAANAEVQVYHPLFSLDSQDSNVVYVTLRSKETPATYFSVPPFVLRRTSGYFFGVLDPTRVDNFPIPLDEPAPLLVLALSILCGLVPTSKEDKEHCDLKNLDTVESLFDLSQRWDAPALASRVRDAISSLPLAENADPIRSYALATRAGWGQLARDAARRTLVLPLFNFEDEKVQKQLHGLSTTALLRLFAFHRKRRDSLDQMLRGKARENEALVVLDQELVVGRCKKCGEVQATARGLWIEYCSRISVEMDVRPLGDKVVGLAADAWNEALACWSAECGGPNCPGEKTFDREKILLEIQRCISTLPDDFE</sequence>
<dbReference type="AlphaFoldDB" id="A0A8H6TEI5"/>
<comment type="caution">
    <text evidence="1">The sequence shown here is derived from an EMBL/GenBank/DDBJ whole genome shotgun (WGS) entry which is preliminary data.</text>
</comment>
<reference evidence="1" key="1">
    <citation type="submission" date="2020-05" db="EMBL/GenBank/DDBJ databases">
        <title>Mycena genomes resolve the evolution of fungal bioluminescence.</title>
        <authorList>
            <person name="Tsai I.J."/>
        </authorList>
    </citation>
    <scope>NUCLEOTIDE SEQUENCE</scope>
    <source>
        <strain evidence="1">171206Taipei</strain>
    </source>
</reference>
<evidence type="ECO:0008006" key="3">
    <source>
        <dbReference type="Google" id="ProtNLM"/>
    </source>
</evidence>
<proteinExistence type="predicted"/>